<dbReference type="PANTHER" id="PTHR30329:SF21">
    <property type="entry name" value="LIPOPROTEIN YIAD-RELATED"/>
    <property type="match status" value="1"/>
</dbReference>
<dbReference type="GO" id="GO:0030247">
    <property type="term" value="F:polysaccharide binding"/>
    <property type="evidence" value="ECO:0007669"/>
    <property type="project" value="UniProtKB-ARBA"/>
</dbReference>
<keyword evidence="3" id="KW-1134">Transmembrane beta strand</keyword>
<keyword evidence="7" id="KW-0998">Cell outer membrane</keyword>
<keyword evidence="8" id="KW-0873">Pyrrolidone carboxylic acid</keyword>
<proteinExistence type="inferred from homology"/>
<organism evidence="14 15">
    <name type="scientific">Bacteroides thetaiotaomicron</name>
    <dbReference type="NCBI Taxonomy" id="818"/>
    <lineage>
        <taxon>Bacteria</taxon>
        <taxon>Pseudomonadati</taxon>
        <taxon>Bacteroidota</taxon>
        <taxon>Bacteroidia</taxon>
        <taxon>Bacteroidales</taxon>
        <taxon>Bacteroidaceae</taxon>
        <taxon>Bacteroides</taxon>
    </lineage>
</organism>
<dbReference type="CDD" id="cd07185">
    <property type="entry name" value="OmpA_C-like"/>
    <property type="match status" value="1"/>
</dbReference>
<evidence type="ECO:0000256" key="4">
    <source>
        <dbReference type="ARBA" id="ARBA00022692"/>
    </source>
</evidence>
<evidence type="ECO:0000256" key="10">
    <source>
        <dbReference type="PROSITE-ProRule" id="PRU00473"/>
    </source>
</evidence>
<evidence type="ECO:0000313" key="14">
    <source>
        <dbReference type="EMBL" id="RHD79238.1"/>
    </source>
</evidence>
<evidence type="ECO:0000313" key="15">
    <source>
        <dbReference type="Proteomes" id="UP000284785"/>
    </source>
</evidence>
<evidence type="ECO:0000256" key="9">
    <source>
        <dbReference type="ARBA" id="ARBA00057459"/>
    </source>
</evidence>
<accession>A0A414H7A3</accession>
<evidence type="ECO:0000313" key="16">
    <source>
        <dbReference type="Proteomes" id="UP000436858"/>
    </source>
</evidence>
<evidence type="ECO:0000256" key="3">
    <source>
        <dbReference type="ARBA" id="ARBA00022452"/>
    </source>
</evidence>
<evidence type="ECO:0000313" key="12">
    <source>
        <dbReference type="EMBL" id="KAB4306340.1"/>
    </source>
</evidence>
<dbReference type="EMBL" id="WCSY01000030">
    <property type="protein sequence ID" value="KAB4306340.1"/>
    <property type="molecule type" value="Genomic_DNA"/>
</dbReference>
<dbReference type="Gene3D" id="3.30.1330.60">
    <property type="entry name" value="OmpA-like domain"/>
    <property type="match status" value="1"/>
</dbReference>
<sequence>MKDVPLYSHGTSFLIFEIIANMMNKNIILLVFLFISSSTLFAQQTGSTNERSRVKEEGKTVFNPHWFLSVQGGAAYTLGEADFGDLLSPSVAVALGYKFTPLFGLRAAASGWQAKGSWVNPTTTYSYKYLQGSIDAMLDLSNLCCGFHPKRFFNAYLFLGVGLNGAFDNDEAVDLDANGYKLHHLWTGKKLFVAGRGGLGADFRLNNHIAINLEVNANMLSDKFNSKQGRNADWQFNALAGLAFTFGKSSKKTAPVYYEQEQPTVTTVVEQPASAPIVEQPQPKEEKIAKEPLKQNVFFALNSARIQTDQQSKIAALVEYMEKNPAAKVNVTGYADKETGNPVINLKLSEARAKNVAEALKAKGISSDRIAIDFKGDTVQPYSTPKENRVSICIAE</sequence>
<evidence type="ECO:0000313" key="17">
    <source>
        <dbReference type="Proteomes" id="UP000440614"/>
    </source>
</evidence>
<evidence type="ECO:0000313" key="13">
    <source>
        <dbReference type="EMBL" id="KAB4468442.1"/>
    </source>
</evidence>
<dbReference type="FunFam" id="2.40.160.20:FF:000007">
    <property type="entry name" value="Outer membrane protein OmpA"/>
    <property type="match status" value="1"/>
</dbReference>
<evidence type="ECO:0000259" key="11">
    <source>
        <dbReference type="PROSITE" id="PS51123"/>
    </source>
</evidence>
<dbReference type="Proteomes" id="UP000284785">
    <property type="component" value="Unassembled WGS sequence"/>
</dbReference>
<dbReference type="InterPro" id="IPR006665">
    <property type="entry name" value="OmpA-like"/>
</dbReference>
<dbReference type="PANTHER" id="PTHR30329">
    <property type="entry name" value="STATOR ELEMENT OF FLAGELLAR MOTOR COMPLEX"/>
    <property type="match status" value="1"/>
</dbReference>
<name>A0A414H7A3_BACT4</name>
<evidence type="ECO:0000256" key="1">
    <source>
        <dbReference type="ARBA" id="ARBA00004571"/>
    </source>
</evidence>
<dbReference type="InterPro" id="IPR011250">
    <property type="entry name" value="OMP/PagP_B-barrel"/>
</dbReference>
<dbReference type="InterPro" id="IPR036737">
    <property type="entry name" value="OmpA-like_sf"/>
</dbReference>
<evidence type="ECO:0000256" key="2">
    <source>
        <dbReference type="ARBA" id="ARBA00009961"/>
    </source>
</evidence>
<evidence type="ECO:0000256" key="5">
    <source>
        <dbReference type="ARBA" id="ARBA00022729"/>
    </source>
</evidence>
<evidence type="ECO:0000256" key="8">
    <source>
        <dbReference type="ARBA" id="ARBA00023283"/>
    </source>
</evidence>
<dbReference type="Pfam" id="PF00691">
    <property type="entry name" value="OmpA"/>
    <property type="match status" value="1"/>
</dbReference>
<dbReference type="GO" id="GO:0015288">
    <property type="term" value="F:porin activity"/>
    <property type="evidence" value="ECO:0007669"/>
    <property type="project" value="UniProtKB-ARBA"/>
</dbReference>
<dbReference type="Proteomes" id="UP000436858">
    <property type="component" value="Unassembled WGS sequence"/>
</dbReference>
<evidence type="ECO:0000256" key="7">
    <source>
        <dbReference type="ARBA" id="ARBA00023237"/>
    </source>
</evidence>
<dbReference type="Proteomes" id="UP000440614">
    <property type="component" value="Unassembled WGS sequence"/>
</dbReference>
<feature type="domain" description="OmpA-like" evidence="11">
    <location>
        <begin position="286"/>
        <end position="396"/>
    </location>
</feature>
<reference evidence="16 17" key="2">
    <citation type="journal article" date="2019" name="Nat. Med.">
        <title>A library of human gut bacterial isolates paired with longitudinal multiomics data enables mechanistic microbiome research.</title>
        <authorList>
            <person name="Poyet M."/>
            <person name="Groussin M."/>
            <person name="Gibbons S.M."/>
            <person name="Avila-Pacheco J."/>
            <person name="Jiang X."/>
            <person name="Kearney S.M."/>
            <person name="Perrotta A.R."/>
            <person name="Berdy B."/>
            <person name="Zhao S."/>
            <person name="Lieberman T.D."/>
            <person name="Swanson P.K."/>
            <person name="Smith M."/>
            <person name="Roesemann S."/>
            <person name="Alexander J.E."/>
            <person name="Rich S.A."/>
            <person name="Livny J."/>
            <person name="Vlamakis H."/>
            <person name="Clish C."/>
            <person name="Bullock K."/>
            <person name="Deik A."/>
            <person name="Scott J."/>
            <person name="Pierce K.A."/>
            <person name="Xavier R.J."/>
            <person name="Alm E.J."/>
        </authorList>
    </citation>
    <scope>NUCLEOTIDE SEQUENCE [LARGE SCALE GENOMIC DNA]</scope>
    <source>
        <strain evidence="13 16">BIOML-A162</strain>
        <strain evidence="12 17">BIOML-A188</strain>
    </source>
</reference>
<comment type="similarity">
    <text evidence="2">Belongs to the outer membrane OOP (TC 1.B.6) superfamily.</text>
</comment>
<dbReference type="EMBL" id="QSJP01000046">
    <property type="protein sequence ID" value="RHD79238.1"/>
    <property type="molecule type" value="Genomic_DNA"/>
</dbReference>
<dbReference type="FunFam" id="3.30.1330.60:FF:000006">
    <property type="entry name" value="Outer membrane protein OmpA"/>
    <property type="match status" value="1"/>
</dbReference>
<reference evidence="14 15" key="1">
    <citation type="submission" date="2018-08" db="EMBL/GenBank/DDBJ databases">
        <title>A genome reference for cultivated species of the human gut microbiota.</title>
        <authorList>
            <person name="Zou Y."/>
            <person name="Xue W."/>
            <person name="Luo G."/>
        </authorList>
    </citation>
    <scope>NUCLEOTIDE SEQUENCE [LARGE SCALE GENOMIC DNA]</scope>
    <source>
        <strain evidence="14 15">AM30-26</strain>
    </source>
</reference>
<keyword evidence="5" id="KW-0732">Signal</keyword>
<dbReference type="GO" id="GO:0009279">
    <property type="term" value="C:cell outer membrane"/>
    <property type="evidence" value="ECO:0007669"/>
    <property type="project" value="UniProtKB-SubCell"/>
</dbReference>
<evidence type="ECO:0000256" key="6">
    <source>
        <dbReference type="ARBA" id="ARBA00023157"/>
    </source>
</evidence>
<dbReference type="InterPro" id="IPR050330">
    <property type="entry name" value="Bact_OuterMem_StrucFunc"/>
</dbReference>
<dbReference type="SUPFAM" id="SSF103088">
    <property type="entry name" value="OmpA-like"/>
    <property type="match status" value="1"/>
</dbReference>
<comment type="caution">
    <text evidence="14">The sequence shown here is derived from an EMBL/GenBank/DDBJ whole genome shotgun (WGS) entry which is preliminary data.</text>
</comment>
<dbReference type="SUPFAM" id="SSF56925">
    <property type="entry name" value="OMPA-like"/>
    <property type="match status" value="1"/>
</dbReference>
<gene>
    <name evidence="14" type="ORF">DW780_27780</name>
    <name evidence="13" type="ORF">GAN91_28240</name>
    <name evidence="12" type="ORF">GAO51_23810</name>
</gene>
<keyword evidence="6" id="KW-1015">Disulfide bond</keyword>
<keyword evidence="10" id="KW-0472">Membrane</keyword>
<dbReference type="Gene3D" id="2.40.160.20">
    <property type="match status" value="1"/>
</dbReference>
<comment type="function">
    <text evidence="9">May have porin activity and function in peptidoglycan binding.</text>
</comment>
<keyword evidence="4" id="KW-0812">Transmembrane</keyword>
<dbReference type="PROSITE" id="PS51123">
    <property type="entry name" value="OMPA_2"/>
    <property type="match status" value="1"/>
</dbReference>
<comment type="subcellular location">
    <subcellularLocation>
        <location evidence="1">Cell outer membrane</location>
        <topology evidence="1">Multi-pass membrane protein</topology>
    </subcellularLocation>
</comment>
<protein>
    <submittedName>
        <fullName evidence="14">OmpA family protein</fullName>
    </submittedName>
</protein>
<dbReference type="EMBL" id="WCRY01000073">
    <property type="protein sequence ID" value="KAB4468442.1"/>
    <property type="molecule type" value="Genomic_DNA"/>
</dbReference>
<dbReference type="AlphaFoldDB" id="A0A414H7A3"/>